<evidence type="ECO:0000256" key="2">
    <source>
        <dbReference type="SAM" id="Phobius"/>
    </source>
</evidence>
<name>A0A8C5JY33_JACJA</name>
<evidence type="ECO:0000313" key="3">
    <source>
        <dbReference type="Ensembl" id="ENSJJAP00000002365.1"/>
    </source>
</evidence>
<keyword evidence="2" id="KW-1133">Transmembrane helix</keyword>
<proteinExistence type="predicted"/>
<dbReference type="OMA" id="FIIFEVP"/>
<dbReference type="InterPro" id="IPR031668">
    <property type="entry name" value="DUF4711"/>
</dbReference>
<accession>A0A8C5JY33</accession>
<keyword evidence="2" id="KW-0472">Membrane</keyword>
<feature type="transmembrane region" description="Helical" evidence="2">
    <location>
        <begin position="194"/>
        <end position="217"/>
    </location>
</feature>
<dbReference type="Proteomes" id="UP000694385">
    <property type="component" value="Unassembled WGS sequence"/>
</dbReference>
<keyword evidence="4" id="KW-1185">Reference proteome</keyword>
<organism evidence="3 4">
    <name type="scientific">Jaculus jaculus</name>
    <name type="common">Lesser Egyptian jerboa</name>
    <dbReference type="NCBI Taxonomy" id="51337"/>
    <lineage>
        <taxon>Eukaryota</taxon>
        <taxon>Metazoa</taxon>
        <taxon>Chordata</taxon>
        <taxon>Craniata</taxon>
        <taxon>Vertebrata</taxon>
        <taxon>Euteleostomi</taxon>
        <taxon>Mammalia</taxon>
        <taxon>Eutheria</taxon>
        <taxon>Euarchontoglires</taxon>
        <taxon>Glires</taxon>
        <taxon>Rodentia</taxon>
        <taxon>Myomorpha</taxon>
        <taxon>Dipodoidea</taxon>
        <taxon>Dipodidae</taxon>
        <taxon>Dipodinae</taxon>
        <taxon>Jaculus</taxon>
    </lineage>
</organism>
<evidence type="ECO:0000313" key="4">
    <source>
        <dbReference type="Proteomes" id="UP000694385"/>
    </source>
</evidence>
<dbReference type="AlphaFoldDB" id="A0A8C5JY33"/>
<evidence type="ECO:0000256" key="1">
    <source>
        <dbReference type="SAM" id="MobiDB-lite"/>
    </source>
</evidence>
<dbReference type="GeneTree" id="ENSGT00390000008122"/>
<sequence>MDTILVFSLIIASYDSNKKGLRDSSCQVEELPELIPKDVRSIRDLLMKETYTQVKGATFIQNQTIAMLQCLGPGRRVRVNLVYSERRPEVKHILKNLRIMATPGRNRTASPSCHLTPTSEFQAGFLLTAFLPGISQCKVYSAMGRLASSETLPISTTSTTSGNKGKKMTGTYNFSKSLIQDTDVSLEKRQKWSVVIKALIAATLLFSGVVIIVFVIFEVPCPIRCLGARRLCQCHWWWKRQRKGDQQPGTTESQNDPSPEKENASTSSNSKEATGITVIHQTYF</sequence>
<reference evidence="3" key="1">
    <citation type="submission" date="2025-08" db="UniProtKB">
        <authorList>
            <consortium name="Ensembl"/>
        </authorList>
    </citation>
    <scope>IDENTIFICATION</scope>
</reference>
<dbReference type="PANTHER" id="PTHR36870:SF1">
    <property type="entry name" value="CHROMOSOME 17 C17ORF78 HOMOLOG"/>
    <property type="match status" value="1"/>
</dbReference>
<feature type="compositionally biased region" description="Polar residues" evidence="1">
    <location>
        <begin position="247"/>
        <end position="257"/>
    </location>
</feature>
<dbReference type="Pfam" id="PF15829">
    <property type="entry name" value="DUF4711"/>
    <property type="match status" value="1"/>
</dbReference>
<dbReference type="Ensembl" id="ENSJJAT00000004621.1">
    <property type="protein sequence ID" value="ENSJJAP00000002365.1"/>
    <property type="gene ID" value="ENSJJAG00000004019.1"/>
</dbReference>
<keyword evidence="2" id="KW-0812">Transmembrane</keyword>
<feature type="region of interest" description="Disordered" evidence="1">
    <location>
        <begin position="244"/>
        <end position="276"/>
    </location>
</feature>
<gene>
    <name evidence="3" type="primary">C9H17orf78</name>
</gene>
<protein>
    <submittedName>
        <fullName evidence="3">Predicted gene 11437</fullName>
    </submittedName>
</protein>
<dbReference type="PANTHER" id="PTHR36870">
    <property type="entry name" value="C17ORF78 ISOFORM 2"/>
    <property type="match status" value="1"/>
</dbReference>
<reference evidence="3" key="2">
    <citation type="submission" date="2025-09" db="UniProtKB">
        <authorList>
            <consortium name="Ensembl"/>
        </authorList>
    </citation>
    <scope>IDENTIFICATION</scope>
</reference>